<sequence>MMIESGKRGALQAQTFGIILGTERFEECVRFYRDILELPVWFEKERLVCLRFGDGYLMIETGGMAREGRKPNRENPTMLRFNVDDVETAAADLEAKGIPVVVPYSVV</sequence>
<dbReference type="Proteomes" id="UP001342418">
    <property type="component" value="Chromosome"/>
</dbReference>
<keyword evidence="3" id="KW-1185">Reference proteome</keyword>
<dbReference type="InterPro" id="IPR029068">
    <property type="entry name" value="Glyas_Bleomycin-R_OHBP_Dase"/>
</dbReference>
<evidence type="ECO:0000313" key="3">
    <source>
        <dbReference type="Proteomes" id="UP001342418"/>
    </source>
</evidence>
<name>A0ABY5MK71_9HYPH</name>
<proteinExistence type="predicted"/>
<protein>
    <recommendedName>
        <fullName evidence="1">Glyoxalase/fosfomycin resistance/dioxygenase domain-containing protein</fullName>
    </recommendedName>
</protein>
<dbReference type="Gene3D" id="3.10.180.10">
    <property type="entry name" value="2,3-Dihydroxybiphenyl 1,2-Dioxygenase, domain 1"/>
    <property type="match status" value="1"/>
</dbReference>
<feature type="domain" description="Glyoxalase/fosfomycin resistance/dioxygenase" evidence="1">
    <location>
        <begin position="20"/>
        <end position="103"/>
    </location>
</feature>
<dbReference type="InterPro" id="IPR004360">
    <property type="entry name" value="Glyas_Fos-R_dOase_dom"/>
</dbReference>
<gene>
    <name evidence="2" type="ORF">NTH_02875</name>
</gene>
<reference evidence="2 3" key="1">
    <citation type="submission" date="2018-07" db="EMBL/GenBank/DDBJ databases">
        <title>Genome sequence of Nitratireductor thuwali#1536.</title>
        <authorList>
            <person name="Michoud G."/>
            <person name="Merlino G."/>
            <person name="Sefrji F.O."/>
            <person name="Daffonchio D."/>
        </authorList>
    </citation>
    <scope>NUCLEOTIDE SEQUENCE [LARGE SCALE GENOMIC DNA]</scope>
    <source>
        <strain evidence="3">Nit1536</strain>
    </source>
</reference>
<evidence type="ECO:0000313" key="2">
    <source>
        <dbReference type="EMBL" id="UUP18394.1"/>
    </source>
</evidence>
<evidence type="ECO:0000259" key="1">
    <source>
        <dbReference type="Pfam" id="PF00903"/>
    </source>
</evidence>
<dbReference type="Pfam" id="PF00903">
    <property type="entry name" value="Glyoxalase"/>
    <property type="match status" value="1"/>
</dbReference>
<dbReference type="SUPFAM" id="SSF54593">
    <property type="entry name" value="Glyoxalase/Bleomycin resistance protein/Dihydroxybiphenyl dioxygenase"/>
    <property type="match status" value="1"/>
</dbReference>
<dbReference type="RefSeq" id="WP_338530630.1">
    <property type="nucleotide sequence ID" value="NZ_CP030941.1"/>
</dbReference>
<dbReference type="EMBL" id="CP030941">
    <property type="protein sequence ID" value="UUP18394.1"/>
    <property type="molecule type" value="Genomic_DNA"/>
</dbReference>
<organism evidence="2 3">
    <name type="scientific">Nitratireductor thuwali</name>
    <dbReference type="NCBI Taxonomy" id="2267699"/>
    <lineage>
        <taxon>Bacteria</taxon>
        <taxon>Pseudomonadati</taxon>
        <taxon>Pseudomonadota</taxon>
        <taxon>Alphaproteobacteria</taxon>
        <taxon>Hyphomicrobiales</taxon>
        <taxon>Phyllobacteriaceae</taxon>
        <taxon>Nitratireductor</taxon>
    </lineage>
</organism>
<accession>A0ABY5MK71</accession>